<accession>A0A699IQR8</accession>
<organism evidence="1">
    <name type="scientific">Tanacetum cinerariifolium</name>
    <name type="common">Dalmatian daisy</name>
    <name type="synonym">Chrysanthemum cinerariifolium</name>
    <dbReference type="NCBI Taxonomy" id="118510"/>
    <lineage>
        <taxon>Eukaryota</taxon>
        <taxon>Viridiplantae</taxon>
        <taxon>Streptophyta</taxon>
        <taxon>Embryophyta</taxon>
        <taxon>Tracheophyta</taxon>
        <taxon>Spermatophyta</taxon>
        <taxon>Magnoliopsida</taxon>
        <taxon>eudicotyledons</taxon>
        <taxon>Gunneridae</taxon>
        <taxon>Pentapetalae</taxon>
        <taxon>asterids</taxon>
        <taxon>campanulids</taxon>
        <taxon>Asterales</taxon>
        <taxon>Asteraceae</taxon>
        <taxon>Asteroideae</taxon>
        <taxon>Anthemideae</taxon>
        <taxon>Anthemidinae</taxon>
        <taxon>Tanacetum</taxon>
    </lineage>
</organism>
<reference evidence="1" key="1">
    <citation type="journal article" date="2019" name="Sci. Rep.">
        <title>Draft genome of Tanacetum cinerariifolium, the natural source of mosquito coil.</title>
        <authorList>
            <person name="Yamashiro T."/>
            <person name="Shiraishi A."/>
            <person name="Satake H."/>
            <person name="Nakayama K."/>
        </authorList>
    </citation>
    <scope>NUCLEOTIDE SEQUENCE</scope>
</reference>
<proteinExistence type="predicted"/>
<dbReference type="AlphaFoldDB" id="A0A699IQR8"/>
<comment type="caution">
    <text evidence="1">The sequence shown here is derived from an EMBL/GenBank/DDBJ whole genome shotgun (WGS) entry which is preliminary data.</text>
</comment>
<protein>
    <submittedName>
        <fullName evidence="1">FAR1 DNA binding domain, zinc finger, SWIM-type, MULE transposase domain, FHY3/FAR1 family</fullName>
    </submittedName>
</protein>
<sequence>MMGGSLGSSLSVLGSEVFVIKVNKFVYEETAKKKKSQYADEVSDKEKEDEKVDLFYKEDRLYKVLRNIRDGSVVCSFQLFVRLGKLCRHIFWRFKGHGEGDVVQESVNVQEGGVVAQESVDVHKEEIVGQESIDVQDEGGVAPKSVDVQEE</sequence>
<evidence type="ECO:0000313" key="1">
    <source>
        <dbReference type="EMBL" id="GEZ84612.1"/>
    </source>
</evidence>
<name>A0A699IQR8_TANCI</name>
<gene>
    <name evidence="1" type="ORF">Tci_556585</name>
</gene>
<dbReference type="EMBL" id="BKCJ010331560">
    <property type="protein sequence ID" value="GEZ84612.1"/>
    <property type="molecule type" value="Genomic_DNA"/>
</dbReference>